<name>A0A1M4X039_9GAMM</name>
<evidence type="ECO:0000256" key="10">
    <source>
        <dbReference type="HAMAP-Rule" id="MF_01486"/>
    </source>
</evidence>
<keyword evidence="6 10" id="KW-0269">Exonuclease</keyword>
<comment type="miscellaneous">
    <text evidence="10">In the RecBCD complex, RecB has a slow 3'-5' helicase, an exonuclease activity and loads RecA onto ssDNA, RecD has a fast 5'-3' helicase activity, while RecC stimulates the ATPase and processivity of the RecB helicase and contributes to recognition of the Chi site.</text>
</comment>
<dbReference type="NCBIfam" id="TIGR01450">
    <property type="entry name" value="recC"/>
    <property type="match status" value="1"/>
</dbReference>
<dbReference type="Gene3D" id="1.10.10.160">
    <property type="match status" value="1"/>
</dbReference>
<dbReference type="Proteomes" id="UP000242857">
    <property type="component" value="Unassembled WGS sequence"/>
</dbReference>
<keyword evidence="3 10" id="KW-0227">DNA damage</keyword>
<reference evidence="13" key="1">
    <citation type="submission" date="2016-11" db="EMBL/GenBank/DDBJ databases">
        <authorList>
            <person name="Varghese N."/>
            <person name="Submissions S."/>
        </authorList>
    </citation>
    <scope>NUCLEOTIDE SEQUENCE [LARGE SCALE GENOMIC DNA]</scope>
    <source>
        <strain evidence="13">DSM 14834</strain>
    </source>
</reference>
<keyword evidence="8 10" id="KW-0238">DNA-binding</keyword>
<keyword evidence="7 10" id="KW-0067">ATP-binding</keyword>
<keyword evidence="5 10" id="KW-0347">Helicase</keyword>
<keyword evidence="2 10" id="KW-0547">Nucleotide-binding</keyword>
<keyword evidence="4 10" id="KW-0378">Hydrolase</keyword>
<evidence type="ECO:0000313" key="13">
    <source>
        <dbReference type="Proteomes" id="UP000242857"/>
    </source>
</evidence>
<keyword evidence="9 10" id="KW-0234">DNA repair</keyword>
<dbReference type="GO" id="GO:0008854">
    <property type="term" value="F:exodeoxyribonuclease V activity"/>
    <property type="evidence" value="ECO:0007669"/>
    <property type="project" value="InterPro"/>
</dbReference>
<evidence type="ECO:0000313" key="12">
    <source>
        <dbReference type="EMBL" id="SHE86859.1"/>
    </source>
</evidence>
<dbReference type="Pfam" id="PF17946">
    <property type="entry name" value="RecC_C"/>
    <property type="match status" value="1"/>
</dbReference>
<dbReference type="HAMAP" id="MF_01486">
    <property type="entry name" value="RecC"/>
    <property type="match status" value="1"/>
</dbReference>
<dbReference type="PANTHER" id="PTHR30591">
    <property type="entry name" value="RECBCD ENZYME SUBUNIT RECC"/>
    <property type="match status" value="1"/>
</dbReference>
<dbReference type="SUPFAM" id="SSF52540">
    <property type="entry name" value="P-loop containing nucleoside triphosphate hydrolases"/>
    <property type="match status" value="2"/>
</dbReference>
<dbReference type="Pfam" id="PF04257">
    <property type="entry name" value="Exonuc_V_gamma"/>
    <property type="match status" value="1"/>
</dbReference>
<evidence type="ECO:0000256" key="9">
    <source>
        <dbReference type="ARBA" id="ARBA00023204"/>
    </source>
</evidence>
<gene>
    <name evidence="10" type="primary">recC</name>
    <name evidence="12" type="ORF">SAMN02745204_01301</name>
</gene>
<dbReference type="RefSeq" id="WP_072755799.1">
    <property type="nucleotide sequence ID" value="NZ_FQUK01000018.1"/>
</dbReference>
<comment type="subunit">
    <text evidence="10">Heterotrimer of RecB, RecC and RecD. All subunits contribute to DNA-binding.</text>
</comment>
<proteinExistence type="inferred from homology"/>
<dbReference type="PANTHER" id="PTHR30591:SF1">
    <property type="entry name" value="RECBCD ENZYME SUBUNIT RECC"/>
    <property type="match status" value="1"/>
</dbReference>
<evidence type="ECO:0000256" key="2">
    <source>
        <dbReference type="ARBA" id="ARBA00022741"/>
    </source>
</evidence>
<sequence>MPADTPEHGLILIRASRLEALLGPLLTLLDQTRPAQPLAPQTVVAAHPGMKQWLTGALARQVGPGRIVANLDVILPSAWLDTLASRLLGARAVALPQYRRAHLRWTLYALLEQPQRHGLDDPRVLAYLDSSQAPELRALRRFQLADRLARVYSQYLAYRGDWLLAWEAGKTTFATARSEDPALRELEAGCLAPLWRSAATALGEHRARLVGALETALRASAEALPPLHVFGLSHLPPAELAVLQAYARHAPVLLYVPDPCREYWGGLRVTHVQRDGWVLPDTRDWQRFRADEDARLRAGDVSSGQDVGHPLLARWGRLGQHFFAALVDGELREDIRHFQDNVEAPPGNRLQRLQESIRRLQPEFMAEDVQAPQAAADASLRIHACHTRLRELEVLRDALLDALAQGPSLTPGEMVVMAPDIRAYLPLIPAVFGEPGSARERLLPYHLADVPVAGTHPLRMVFERLLAIGNRRITLPEVADLLDVDAVRRGLGLALESVQTLLEWLRASGAAWALDAGHKADLGLPAVPEYSFAWAMERLLAGYVMGGADDTDDPQALRLADGSACLPVTGVDGPDAAALGGLSRLLAELQTWRGLAQLEQRASDWAELLRERVDALLRVDPQDAEAQAALAQVHRAIAGLRDEPARNGEDPLLPLAVVREVLLERLDAVPERQPFLLGGVTFCGMVPQRAIPFRVVCVLGLNEGDFPRRVADGGIDLMAHLPRLGDRDVISDDRYLFLETVMSARDRLHLSYLGQGVRDGKPRNPAAPLAELLAELDAHAGIAPDDEQAPRPWLVRHPLQPFDARYFDGRHPALFSYSQALAAMQGDGDQPLPRLRAGAPLPLPPLPERVPLAMLERFFKNPAESLLRDQLQLTLDGLDTQGLLREHEPLDQVERLHTVARRVFLQQALPRACADPDWHWDGQMPDWVRYGDVLPPGAAGLAAWQAEARAVTALLEKARQYGRFDARAASGAQVVTVDVTLPPNPEQSSDQPLRIAGTLRTVFPLQGTEQGVQLVFAYPNAGASDEKEPLKAAKDLTFKECVPAFLQWALLRLHHADDTQPIPVRLTVLAAEEPEFARQINAWDAAYCEAPAALRQEWLAGLQARLWQLVSLWRKGCAGMSWLYPKTASALLKAESVGNEAAQRNAVNSQWLGSGRQQGERDYAPGWAQLLEGDLVFGDPEQDPDGRAWEALRQDAHALHALLHMQGDRQQEATP</sequence>
<feature type="domain" description="RecC C-terminal" evidence="11">
    <location>
        <begin position="848"/>
        <end position="1135"/>
    </location>
</feature>
<dbReference type="STRING" id="213588.SAMN02745204_01301"/>
<dbReference type="GO" id="GO:0003678">
    <property type="term" value="F:DNA helicase activity"/>
    <property type="evidence" value="ECO:0007669"/>
    <property type="project" value="UniProtKB-UniRule"/>
</dbReference>
<dbReference type="GO" id="GO:0005524">
    <property type="term" value="F:ATP binding"/>
    <property type="evidence" value="ECO:0007669"/>
    <property type="project" value="UniProtKB-UniRule"/>
</dbReference>
<evidence type="ECO:0000259" key="11">
    <source>
        <dbReference type="Pfam" id="PF17946"/>
    </source>
</evidence>
<dbReference type="InterPro" id="IPR013986">
    <property type="entry name" value="DExx_box_DNA_helicase_dom_sf"/>
</dbReference>
<dbReference type="AlphaFoldDB" id="A0A1M4X039"/>
<evidence type="ECO:0000256" key="8">
    <source>
        <dbReference type="ARBA" id="ARBA00023125"/>
    </source>
</evidence>
<dbReference type="Gene3D" id="3.40.50.300">
    <property type="entry name" value="P-loop containing nucleotide triphosphate hydrolases"/>
    <property type="match status" value="2"/>
</dbReference>
<evidence type="ECO:0000256" key="4">
    <source>
        <dbReference type="ARBA" id="ARBA00022801"/>
    </source>
</evidence>
<dbReference type="GO" id="GO:0000724">
    <property type="term" value="P:double-strand break repair via homologous recombination"/>
    <property type="evidence" value="ECO:0007669"/>
    <property type="project" value="UniProtKB-UniRule"/>
</dbReference>
<accession>A0A1M4X039</accession>
<dbReference type="Gene3D" id="3.40.50.10930">
    <property type="match status" value="1"/>
</dbReference>
<keyword evidence="1 10" id="KW-0540">Nuclease</keyword>
<evidence type="ECO:0000256" key="1">
    <source>
        <dbReference type="ARBA" id="ARBA00022722"/>
    </source>
</evidence>
<dbReference type="InterPro" id="IPR041500">
    <property type="entry name" value="RecC_C"/>
</dbReference>
<evidence type="ECO:0000256" key="3">
    <source>
        <dbReference type="ARBA" id="ARBA00022763"/>
    </source>
</evidence>
<dbReference type="OrthoDB" id="9762834at2"/>
<dbReference type="PIRSF" id="PIRSF000980">
    <property type="entry name" value="RecC"/>
    <property type="match status" value="1"/>
</dbReference>
<comment type="similarity">
    <text evidence="10">Belongs to the RecC family.</text>
</comment>
<evidence type="ECO:0000256" key="7">
    <source>
        <dbReference type="ARBA" id="ARBA00022840"/>
    </source>
</evidence>
<keyword evidence="13" id="KW-1185">Reference proteome</keyword>
<evidence type="ECO:0000256" key="6">
    <source>
        <dbReference type="ARBA" id="ARBA00022839"/>
    </source>
</evidence>
<protein>
    <recommendedName>
        <fullName evidence="10">RecBCD enzyme subunit RecC</fullName>
    </recommendedName>
    <alternativeName>
        <fullName evidence="10">Exonuclease V subunit RecC</fullName>
        <shortName evidence="10">ExoV subunit RecC</shortName>
    </alternativeName>
    <alternativeName>
        <fullName evidence="10">Helicase/nuclease RecBCD subunit RecC</fullName>
    </alternativeName>
</protein>
<dbReference type="GO" id="GO:0003677">
    <property type="term" value="F:DNA binding"/>
    <property type="evidence" value="ECO:0007669"/>
    <property type="project" value="UniProtKB-UniRule"/>
</dbReference>
<organism evidence="12 13">
    <name type="scientific">Thermomonas hydrothermalis</name>
    <dbReference type="NCBI Taxonomy" id="213588"/>
    <lineage>
        <taxon>Bacteria</taxon>
        <taxon>Pseudomonadati</taxon>
        <taxon>Pseudomonadota</taxon>
        <taxon>Gammaproteobacteria</taxon>
        <taxon>Lysobacterales</taxon>
        <taxon>Lysobacteraceae</taxon>
        <taxon>Thermomonas</taxon>
    </lineage>
</organism>
<evidence type="ECO:0000256" key="5">
    <source>
        <dbReference type="ARBA" id="ARBA00022806"/>
    </source>
</evidence>
<dbReference type="SUPFAM" id="SSF52980">
    <property type="entry name" value="Restriction endonuclease-like"/>
    <property type="match status" value="1"/>
</dbReference>
<dbReference type="InterPro" id="IPR027417">
    <property type="entry name" value="P-loop_NTPase"/>
</dbReference>
<dbReference type="EMBL" id="FQUK01000018">
    <property type="protein sequence ID" value="SHE86859.1"/>
    <property type="molecule type" value="Genomic_DNA"/>
</dbReference>
<comment type="function">
    <text evidence="10">A helicase/nuclease that prepares dsDNA breaks (DSB) for recombinational DNA repair. Binds to DSBs and unwinds DNA via a highly rapid and processive ATP-dependent bidirectional helicase activity. Unwinds dsDNA until it encounters a Chi (crossover hotspot instigator) sequence from the 3' direction. Cuts ssDNA a few nucleotides 3' to the Chi site. The properties and activities of the enzyme are changed at Chi. The Chi-altered holoenzyme produces a long 3'-ssDNA overhang and facilitates RecA-binding to the ssDNA for homologous DNA recombination and repair. Holoenzyme degrades any linearized DNA that is unable to undergo homologous recombination. In the holoenzyme this subunit recognizes the wild-type Chi sequence, and when added to isolated RecB increases its ATP-dependent helicase processivity.</text>
</comment>
<dbReference type="InterPro" id="IPR006697">
    <property type="entry name" value="RecC"/>
</dbReference>
<dbReference type="InterPro" id="IPR011335">
    <property type="entry name" value="Restrct_endonuc-II-like"/>
</dbReference>
<dbReference type="GO" id="GO:0009338">
    <property type="term" value="C:exodeoxyribonuclease V complex"/>
    <property type="evidence" value="ECO:0007669"/>
    <property type="project" value="InterPro"/>
</dbReference>